<comment type="caution">
    <text evidence="1">The sequence shown here is derived from an EMBL/GenBank/DDBJ whole genome shotgun (WGS) entry which is preliminary data.</text>
</comment>
<dbReference type="Proteomes" id="UP000789702">
    <property type="component" value="Unassembled WGS sequence"/>
</dbReference>
<keyword evidence="2" id="KW-1185">Reference proteome</keyword>
<feature type="non-terminal residue" evidence="1">
    <location>
        <position position="163"/>
    </location>
</feature>
<evidence type="ECO:0000313" key="2">
    <source>
        <dbReference type="Proteomes" id="UP000789702"/>
    </source>
</evidence>
<name>A0ACA9QRH0_9GLOM</name>
<feature type="non-terminal residue" evidence="1">
    <location>
        <position position="1"/>
    </location>
</feature>
<evidence type="ECO:0000313" key="1">
    <source>
        <dbReference type="EMBL" id="CAG8755819.1"/>
    </source>
</evidence>
<organism evidence="1 2">
    <name type="scientific">Dentiscutata heterogama</name>
    <dbReference type="NCBI Taxonomy" id="1316150"/>
    <lineage>
        <taxon>Eukaryota</taxon>
        <taxon>Fungi</taxon>
        <taxon>Fungi incertae sedis</taxon>
        <taxon>Mucoromycota</taxon>
        <taxon>Glomeromycotina</taxon>
        <taxon>Glomeromycetes</taxon>
        <taxon>Diversisporales</taxon>
        <taxon>Gigasporaceae</taxon>
        <taxon>Dentiscutata</taxon>
    </lineage>
</organism>
<sequence>IRVKDCKDTGNVLLYLFSGSYYMGCAKQACTLTCEIAEKAECPVFTFGYYLNPKYQFSAQLCDAVAAYLYLINLSLWVDLTSSMPSFLEPEMDKTDHISKFLAFLIIGSPCPMSIEYLKHVKIVSERIKQKKLNVVGHSSFSKFPRIKLYCTNKALAIPYISP</sequence>
<protein>
    <submittedName>
        <fullName evidence="1">7968_t:CDS:1</fullName>
    </submittedName>
</protein>
<reference evidence="1" key="1">
    <citation type="submission" date="2021-06" db="EMBL/GenBank/DDBJ databases">
        <authorList>
            <person name="Kallberg Y."/>
            <person name="Tangrot J."/>
            <person name="Rosling A."/>
        </authorList>
    </citation>
    <scope>NUCLEOTIDE SEQUENCE</scope>
    <source>
        <strain evidence="1">IL203A</strain>
    </source>
</reference>
<dbReference type="EMBL" id="CAJVPU010048551">
    <property type="protein sequence ID" value="CAG8755819.1"/>
    <property type="molecule type" value="Genomic_DNA"/>
</dbReference>
<accession>A0ACA9QRH0</accession>
<gene>
    <name evidence="1" type="ORF">DHETER_LOCUS14939</name>
</gene>
<proteinExistence type="predicted"/>